<name>A9CZC5_9GAMM</name>
<protein>
    <submittedName>
        <fullName evidence="1">Uncharacterized protein</fullName>
    </submittedName>
</protein>
<organism evidence="1 2">
    <name type="scientific">Shewanella benthica KT99</name>
    <dbReference type="NCBI Taxonomy" id="314608"/>
    <lineage>
        <taxon>Bacteria</taxon>
        <taxon>Pseudomonadati</taxon>
        <taxon>Pseudomonadota</taxon>
        <taxon>Gammaproteobacteria</taxon>
        <taxon>Alteromonadales</taxon>
        <taxon>Shewanellaceae</taxon>
        <taxon>Shewanella</taxon>
    </lineage>
</organism>
<dbReference type="Proteomes" id="UP000005839">
    <property type="component" value="Unassembled WGS sequence"/>
</dbReference>
<gene>
    <name evidence="1" type="ORF">KT99_12949</name>
</gene>
<proteinExistence type="predicted"/>
<comment type="caution">
    <text evidence="1">The sequence shown here is derived from an EMBL/GenBank/DDBJ whole genome shotgun (WGS) entry which is preliminary data.</text>
</comment>
<accession>A9CZC5</accession>
<keyword evidence="2" id="KW-1185">Reference proteome</keyword>
<sequence length="95" mass="10443">MSAKLIVIERCLIVLGLICLSLFAMSRLHAAYGEQAAIDDVNLNRGVGRVIPSRGMNGEGNLSLASLRFIRRSVPDAWTVYGLEKKRAVSCLFYS</sequence>
<evidence type="ECO:0000313" key="2">
    <source>
        <dbReference type="Proteomes" id="UP000005839"/>
    </source>
</evidence>
<reference evidence="1 2" key="1">
    <citation type="submission" date="2007-10" db="EMBL/GenBank/DDBJ databases">
        <authorList>
            <person name="Yayanos A."/>
            <person name="Ferriera S."/>
            <person name="Johnson J."/>
            <person name="Kravitz S."/>
            <person name="Halpern A."/>
            <person name="Remington K."/>
            <person name="Beeson K."/>
            <person name="Tran B."/>
            <person name="Rogers Y.-H."/>
            <person name="Friedman R."/>
            <person name="Venter J.C."/>
        </authorList>
    </citation>
    <scope>NUCLEOTIDE SEQUENCE [LARGE SCALE GENOMIC DNA]</scope>
    <source>
        <strain evidence="1 2">KT99</strain>
    </source>
</reference>
<dbReference type="EMBL" id="ABIC01000004">
    <property type="protein sequence ID" value="EDQ02278.1"/>
    <property type="molecule type" value="Genomic_DNA"/>
</dbReference>
<dbReference type="AlphaFoldDB" id="A9CZC5"/>
<evidence type="ECO:0000313" key="1">
    <source>
        <dbReference type="EMBL" id="EDQ02278.1"/>
    </source>
</evidence>